<accession>A0A397W558</accession>
<comment type="caution">
    <text evidence="1">The sequence shown here is derived from an EMBL/GenBank/DDBJ whole genome shotgun (WGS) entry which is preliminary data.</text>
</comment>
<proteinExistence type="predicted"/>
<dbReference type="AlphaFoldDB" id="A0A397W558"/>
<keyword evidence="2" id="KW-1185">Reference proteome</keyword>
<name>A0A397W558_9GLOM</name>
<reference evidence="1 2" key="1">
    <citation type="submission" date="2018-06" db="EMBL/GenBank/DDBJ databases">
        <title>Comparative genomics reveals the genomic features of Rhizophagus irregularis, R. cerebriforme, R. diaphanum and Gigaspora rosea, and their symbiotic lifestyle signature.</title>
        <authorList>
            <person name="Morin E."/>
            <person name="San Clemente H."/>
            <person name="Chen E.C.H."/>
            <person name="De La Providencia I."/>
            <person name="Hainaut M."/>
            <person name="Kuo A."/>
            <person name="Kohler A."/>
            <person name="Murat C."/>
            <person name="Tang N."/>
            <person name="Roy S."/>
            <person name="Loubradou J."/>
            <person name="Henrissat B."/>
            <person name="Grigoriev I.V."/>
            <person name="Corradi N."/>
            <person name="Roux C."/>
            <person name="Martin F.M."/>
        </authorList>
    </citation>
    <scope>NUCLEOTIDE SEQUENCE [LARGE SCALE GENOMIC DNA]</scope>
    <source>
        <strain evidence="1 2">DAOM 194757</strain>
    </source>
</reference>
<sequence>MSEPNTVCCPIPILAPFHEPRTKHDESKLKTNKNEKRYCDLLIVPFLSPNTHSDAISQTRNEERIYKKEELVKELNRKLKTTRTKKRN</sequence>
<evidence type="ECO:0000313" key="1">
    <source>
        <dbReference type="EMBL" id="RIB29231.1"/>
    </source>
</evidence>
<evidence type="ECO:0000313" key="2">
    <source>
        <dbReference type="Proteomes" id="UP000266673"/>
    </source>
</evidence>
<dbReference type="Proteomes" id="UP000266673">
    <property type="component" value="Unassembled WGS sequence"/>
</dbReference>
<gene>
    <name evidence="1" type="ORF">C2G38_2155930</name>
</gene>
<protein>
    <submittedName>
        <fullName evidence="1">Uncharacterized protein</fullName>
    </submittedName>
</protein>
<organism evidence="1 2">
    <name type="scientific">Gigaspora rosea</name>
    <dbReference type="NCBI Taxonomy" id="44941"/>
    <lineage>
        <taxon>Eukaryota</taxon>
        <taxon>Fungi</taxon>
        <taxon>Fungi incertae sedis</taxon>
        <taxon>Mucoromycota</taxon>
        <taxon>Glomeromycotina</taxon>
        <taxon>Glomeromycetes</taxon>
        <taxon>Diversisporales</taxon>
        <taxon>Gigasporaceae</taxon>
        <taxon>Gigaspora</taxon>
    </lineage>
</organism>
<dbReference type="EMBL" id="QKWP01000043">
    <property type="protein sequence ID" value="RIB29231.1"/>
    <property type="molecule type" value="Genomic_DNA"/>
</dbReference>